<feature type="transmembrane region" description="Helical" evidence="8">
    <location>
        <begin position="257"/>
        <end position="278"/>
    </location>
</feature>
<accession>A0AAW2HPM0</accession>
<evidence type="ECO:0000256" key="6">
    <source>
        <dbReference type="ARBA" id="ARBA00023170"/>
    </source>
</evidence>
<comment type="function">
    <text evidence="8">Gustatory receptor which mediates acceptance or avoidance behavior, depending on its substrates.</text>
</comment>
<comment type="subcellular location">
    <subcellularLocation>
        <location evidence="1 8">Cell membrane</location>
        <topology evidence="1 8">Multi-pass membrane protein</topology>
    </subcellularLocation>
</comment>
<feature type="transmembrane region" description="Helical" evidence="8">
    <location>
        <begin position="116"/>
        <end position="136"/>
    </location>
</feature>
<dbReference type="GO" id="GO:0043025">
    <property type="term" value="C:neuronal cell body"/>
    <property type="evidence" value="ECO:0007669"/>
    <property type="project" value="TreeGrafter"/>
</dbReference>
<evidence type="ECO:0000256" key="3">
    <source>
        <dbReference type="ARBA" id="ARBA00022692"/>
    </source>
</evidence>
<keyword evidence="7 8" id="KW-0807">Transducer</keyword>
<evidence type="ECO:0000256" key="5">
    <source>
        <dbReference type="ARBA" id="ARBA00023136"/>
    </source>
</evidence>
<keyword evidence="5 8" id="KW-0472">Membrane</keyword>
<dbReference type="Pfam" id="PF08395">
    <property type="entry name" value="7tm_7"/>
    <property type="match status" value="2"/>
</dbReference>
<evidence type="ECO:0000256" key="8">
    <source>
        <dbReference type="RuleBase" id="RU363108"/>
    </source>
</evidence>
<keyword evidence="3 8" id="KW-0812">Transmembrane</keyword>
<dbReference type="GO" id="GO:0005886">
    <property type="term" value="C:plasma membrane"/>
    <property type="evidence" value="ECO:0007669"/>
    <property type="project" value="UniProtKB-SubCell"/>
</dbReference>
<proteinExistence type="inferred from homology"/>
<dbReference type="GO" id="GO:0007165">
    <property type="term" value="P:signal transduction"/>
    <property type="evidence" value="ECO:0007669"/>
    <property type="project" value="UniProtKB-KW"/>
</dbReference>
<feature type="transmembrane region" description="Helical" evidence="8">
    <location>
        <begin position="34"/>
        <end position="55"/>
    </location>
</feature>
<evidence type="ECO:0000256" key="4">
    <source>
        <dbReference type="ARBA" id="ARBA00022989"/>
    </source>
</evidence>
<evidence type="ECO:0000256" key="1">
    <source>
        <dbReference type="ARBA" id="ARBA00004651"/>
    </source>
</evidence>
<feature type="transmembrane region" description="Helical" evidence="8">
    <location>
        <begin position="224"/>
        <end position="245"/>
    </location>
</feature>
<dbReference type="AlphaFoldDB" id="A0AAW2HPM0"/>
<evidence type="ECO:0000256" key="7">
    <source>
        <dbReference type="ARBA" id="ARBA00023224"/>
    </source>
</evidence>
<comment type="similarity">
    <text evidence="8">Belongs to the insect chemoreceptor superfamily. Gustatory receptor (GR) family.</text>
</comment>
<evidence type="ECO:0000256" key="2">
    <source>
        <dbReference type="ARBA" id="ARBA00022475"/>
    </source>
</evidence>
<dbReference type="EMBL" id="JARGDH010000004">
    <property type="protein sequence ID" value="KAL0271462.1"/>
    <property type="molecule type" value="Genomic_DNA"/>
</dbReference>
<dbReference type="GO" id="GO:0050909">
    <property type="term" value="P:sensory perception of taste"/>
    <property type="evidence" value="ECO:0007669"/>
    <property type="project" value="InterPro"/>
</dbReference>
<dbReference type="GO" id="GO:0030424">
    <property type="term" value="C:axon"/>
    <property type="evidence" value="ECO:0007669"/>
    <property type="project" value="TreeGrafter"/>
</dbReference>
<evidence type="ECO:0000313" key="9">
    <source>
        <dbReference type="EMBL" id="KAL0271462.1"/>
    </source>
</evidence>
<dbReference type="GO" id="GO:0030425">
    <property type="term" value="C:dendrite"/>
    <property type="evidence" value="ECO:0007669"/>
    <property type="project" value="TreeGrafter"/>
</dbReference>
<reference evidence="9" key="1">
    <citation type="journal article" date="2024" name="Gigascience">
        <title>Chromosome-level genome of the poultry shaft louse Menopon gallinae provides insight into the host-switching and adaptive evolution of parasitic lice.</title>
        <authorList>
            <person name="Xu Y."/>
            <person name="Ma L."/>
            <person name="Liu S."/>
            <person name="Liang Y."/>
            <person name="Liu Q."/>
            <person name="He Z."/>
            <person name="Tian L."/>
            <person name="Duan Y."/>
            <person name="Cai W."/>
            <person name="Li H."/>
            <person name="Song F."/>
        </authorList>
    </citation>
    <scope>NUCLEOTIDE SEQUENCE</scope>
    <source>
        <strain evidence="9">Cailab_2023a</strain>
    </source>
</reference>
<dbReference type="InterPro" id="IPR013604">
    <property type="entry name" value="7TM_chemorcpt"/>
</dbReference>
<name>A0AAW2HPM0_9NEOP</name>
<organism evidence="9">
    <name type="scientific">Menopon gallinae</name>
    <name type="common">poultry shaft louse</name>
    <dbReference type="NCBI Taxonomy" id="328185"/>
    <lineage>
        <taxon>Eukaryota</taxon>
        <taxon>Metazoa</taxon>
        <taxon>Ecdysozoa</taxon>
        <taxon>Arthropoda</taxon>
        <taxon>Hexapoda</taxon>
        <taxon>Insecta</taxon>
        <taxon>Pterygota</taxon>
        <taxon>Neoptera</taxon>
        <taxon>Paraneoptera</taxon>
        <taxon>Psocodea</taxon>
        <taxon>Troctomorpha</taxon>
        <taxon>Phthiraptera</taxon>
        <taxon>Amblycera</taxon>
        <taxon>Menoponidae</taxon>
        <taxon>Menopon</taxon>
    </lineage>
</organism>
<keyword evidence="6 8" id="KW-0675">Receptor</keyword>
<dbReference type="PANTHER" id="PTHR21143">
    <property type="entry name" value="INVERTEBRATE GUSTATORY RECEPTOR"/>
    <property type="match status" value="1"/>
</dbReference>
<protein>
    <recommendedName>
        <fullName evidence="8">Gustatory receptor</fullName>
    </recommendedName>
</protein>
<feature type="transmembrane region" description="Helical" evidence="8">
    <location>
        <begin position="67"/>
        <end position="88"/>
    </location>
</feature>
<feature type="transmembrane region" description="Helical" evidence="8">
    <location>
        <begin position="148"/>
        <end position="179"/>
    </location>
</feature>
<dbReference type="GO" id="GO:0008049">
    <property type="term" value="P:male courtship behavior"/>
    <property type="evidence" value="ECO:0007669"/>
    <property type="project" value="TreeGrafter"/>
</dbReference>
<gene>
    <name evidence="9" type="ORF">PYX00_008549</name>
</gene>
<feature type="transmembrane region" description="Helical" evidence="8">
    <location>
        <begin position="392"/>
        <end position="412"/>
    </location>
</feature>
<comment type="caution">
    <text evidence="9">The sequence shown here is derived from an EMBL/GenBank/DDBJ whole genome shotgun (WGS) entry which is preliminary data.</text>
</comment>
<keyword evidence="2 8" id="KW-1003">Cell membrane</keyword>
<dbReference type="GO" id="GO:0007635">
    <property type="term" value="P:chemosensory behavior"/>
    <property type="evidence" value="ECO:0007669"/>
    <property type="project" value="TreeGrafter"/>
</dbReference>
<dbReference type="PANTHER" id="PTHR21143:SF134">
    <property type="entry name" value="GUSTATORY RECEPTOR"/>
    <property type="match status" value="1"/>
</dbReference>
<keyword evidence="4 8" id="KW-1133">Transmembrane helix</keyword>
<sequence>MGHLPVGDNIIAFASLSGILPTGRDGRIRRKFVYCNRCLLLVAFGLQFCVVYAHHSLLEHYELKHSIAFYSTYLYCLSSFVSLAVVHCHSGTISGVLKVIAKSSTHVRRSPCDDPLLTLLLWNFTFMEILLVAYTGRSLFRSSDGQSLLPFFIMFTANHIIFCIDYVFVVLVLNCYVLLESSNDSLSLARADDVQKCASHLRHFYSEYLTILDAISACNDCFSLINLISLSFSASAITCSVFFLVSRVAAENDFIHLIDVIYAVYFFSDKTLASLITARKYTEQYRLRKICTILNRILDTWDGYLESQLEGAWILRPVNWTYILLELLSVSHGIRSLIELRAVDVDRASSILQSLYVDIADSSIQNEVEILKLLLHHRKVEFDACGFFKMDFSILLCMISTTTTYIIILVQLEYAPVDCTKCNSTLIN</sequence>